<protein>
    <submittedName>
        <fullName evidence="2">Uncharacterized protein</fullName>
    </submittedName>
</protein>
<feature type="region of interest" description="Disordered" evidence="1">
    <location>
        <begin position="1"/>
        <end position="21"/>
    </location>
</feature>
<dbReference type="RefSeq" id="WP_170140439.1">
    <property type="nucleotide sequence ID" value="NZ_CAWLVK010000190.1"/>
</dbReference>
<accession>W1J984</accession>
<evidence type="ECO:0000313" key="3">
    <source>
        <dbReference type="Proteomes" id="UP000019197"/>
    </source>
</evidence>
<evidence type="ECO:0000256" key="1">
    <source>
        <dbReference type="SAM" id="MobiDB-lite"/>
    </source>
</evidence>
<gene>
    <name evidence="2" type="ORF">XCR1_270002</name>
</gene>
<evidence type="ECO:0000313" key="2">
    <source>
        <dbReference type="EMBL" id="CDL86050.1"/>
    </source>
</evidence>
<reference evidence="2 3" key="1">
    <citation type="submission" date="2013-11" db="EMBL/GenBank/DDBJ databases">
        <title>Draft genome sequence and annotation of the entomopathogenic bacterium, Xenorhabdus cabanillasi strain JM26.</title>
        <authorList>
            <person name="Gualtieri M."/>
            <person name="Ogier J.C."/>
            <person name="Pages S."/>
            <person name="Givaudan A."/>
            <person name="Gaudriault S."/>
        </authorList>
    </citation>
    <scope>NUCLEOTIDE SEQUENCE [LARGE SCALE GENOMIC DNA]</scope>
    <source>
        <strain evidence="2 3">JM26</strain>
    </source>
</reference>
<name>W1J984_9GAMM</name>
<dbReference type="Proteomes" id="UP000019197">
    <property type="component" value="Unassembled WGS sequence"/>
</dbReference>
<comment type="caution">
    <text evidence="2">The sequence shown here is derived from an EMBL/GenBank/DDBJ whole genome shotgun (WGS) entry which is preliminary data.</text>
</comment>
<dbReference type="EMBL" id="CBXE010000190">
    <property type="protein sequence ID" value="CDL86050.1"/>
    <property type="molecule type" value="Genomic_DNA"/>
</dbReference>
<organism evidence="2 3">
    <name type="scientific">Xenorhabdus cabanillasii JM26</name>
    <dbReference type="NCBI Taxonomy" id="1427517"/>
    <lineage>
        <taxon>Bacteria</taxon>
        <taxon>Pseudomonadati</taxon>
        <taxon>Pseudomonadota</taxon>
        <taxon>Gammaproteobacteria</taxon>
        <taxon>Enterobacterales</taxon>
        <taxon>Morganellaceae</taxon>
        <taxon>Xenorhabdus</taxon>
    </lineage>
</organism>
<proteinExistence type="predicted"/>
<dbReference type="AlphaFoldDB" id="W1J984"/>
<sequence length="57" mass="6332">MSMDTRATMSSAPDEPKNQLGFSEPFFLSGYSSGRLAIHVINNQPSQNQMGNMYFTV</sequence>
<feature type="compositionally biased region" description="Polar residues" evidence="1">
    <location>
        <begin position="1"/>
        <end position="11"/>
    </location>
</feature>